<feature type="region of interest" description="Disordered" evidence="1">
    <location>
        <begin position="48"/>
        <end position="214"/>
    </location>
</feature>
<dbReference type="EMBL" id="HE601212">
    <property type="protein sequence ID" value="CAP36139.2"/>
    <property type="molecule type" value="Genomic_DNA"/>
</dbReference>
<sequence length="459" mass="49259">MILKLSFLAFIFLSSILPPILGDKPENAPNCTKDPAIQPLLDNPDLGLGGKVILDPEVSTTTTGELESSTETSEMSTTSIGPSEPSTNIATSSDQTTPSSEDPPTTVTVSESSKTTSVRNDQPTSMTSSELSSTTSEPAEASVQTTTPSIGNESSASTAPSSSESSTLEYQPTESTTLQENELTSTSPEPTLGPTTARNESPTSESEPSESTTIQTIISSTPVSCSDALGHTTTSKPCNTQACNFPRANGPKPPCCDGSQPIVVNNWYHCGKVENLTPNSYCCPDGGVWGEWSVWMKGSGRLEYSRTRKCLSNGFKCKCEGEPKETINGCPCPPLSIDTSRCDDSTKISYNASRQENQYNPASCTATLILERSNFRGTFYKQDTVDNTQNMLTYIAYIENGKSQGTRFKAFDGMVIPTNGLLDSIVFQCDIVTKMWNGLNPWVPKNMTNVTAAAQMVFI</sequence>
<feature type="compositionally biased region" description="Polar residues" evidence="1">
    <location>
        <begin position="168"/>
        <end position="199"/>
    </location>
</feature>
<feature type="signal peptide" evidence="2">
    <location>
        <begin position="1"/>
        <end position="22"/>
    </location>
</feature>
<keyword evidence="4" id="KW-1185">Reference proteome</keyword>
<dbReference type="CTD" id="8574711"/>
<dbReference type="KEGG" id="cbr:CBG_18744"/>
<dbReference type="GeneID" id="8574711"/>
<protein>
    <submittedName>
        <fullName evidence="3">Protein CBG18744</fullName>
    </submittedName>
</protein>
<dbReference type="HOGENOM" id="CLU_596170_0_0_1"/>
<feature type="compositionally biased region" description="Low complexity" evidence="1">
    <location>
        <begin position="105"/>
        <end position="142"/>
    </location>
</feature>
<reference evidence="3 4" key="2">
    <citation type="journal article" date="2011" name="PLoS Genet.">
        <title>Caenorhabditis briggsae recombinant inbred line genotypes reveal inter-strain incompatibility and the evolution of recombination.</title>
        <authorList>
            <person name="Ross J.A."/>
            <person name="Koboldt D.C."/>
            <person name="Staisch J.E."/>
            <person name="Chamberlin H.M."/>
            <person name="Gupta B.P."/>
            <person name="Miller R.D."/>
            <person name="Baird S.E."/>
            <person name="Haag E.S."/>
        </authorList>
    </citation>
    <scope>NUCLEOTIDE SEQUENCE [LARGE SCALE GENOMIC DNA]</scope>
    <source>
        <strain evidence="3 4">AF16</strain>
    </source>
</reference>
<dbReference type="eggNOG" id="ENOG502TFEU">
    <property type="taxonomic scope" value="Eukaryota"/>
</dbReference>
<feature type="compositionally biased region" description="Polar residues" evidence="1">
    <location>
        <begin position="143"/>
        <end position="152"/>
    </location>
</feature>
<feature type="compositionally biased region" description="Polar residues" evidence="1">
    <location>
        <begin position="80"/>
        <end position="103"/>
    </location>
</feature>
<feature type="chain" id="PRO_5002733688" evidence="2">
    <location>
        <begin position="23"/>
        <end position="459"/>
    </location>
</feature>
<feature type="compositionally biased region" description="Low complexity" evidence="1">
    <location>
        <begin position="153"/>
        <end position="167"/>
    </location>
</feature>
<accession>A8XU12</accession>
<evidence type="ECO:0000313" key="3">
    <source>
        <dbReference type="EMBL" id="CAP36139.2"/>
    </source>
</evidence>
<dbReference type="AlphaFoldDB" id="A8XU12"/>
<dbReference type="InParanoid" id="A8XU12"/>
<dbReference type="PANTHER" id="PTHR31936:SF6">
    <property type="entry name" value="FIBRINOGEN C-TERMINAL DOMAIN-CONTAINING PROTEIN"/>
    <property type="match status" value="1"/>
</dbReference>
<keyword evidence="2" id="KW-0732">Signal</keyword>
<evidence type="ECO:0000256" key="1">
    <source>
        <dbReference type="SAM" id="MobiDB-lite"/>
    </source>
</evidence>
<dbReference type="PANTHER" id="PTHR31936">
    <property type="entry name" value="PROTEIN CBG18744"/>
    <property type="match status" value="1"/>
</dbReference>
<evidence type="ECO:0000313" key="4">
    <source>
        <dbReference type="Proteomes" id="UP000008549"/>
    </source>
</evidence>
<gene>
    <name evidence="3 5" type="ORF">CBG18744</name>
    <name evidence="3" type="ORF">CBG_18744</name>
</gene>
<dbReference type="RefSeq" id="XP_045096568.1">
    <property type="nucleotide sequence ID" value="XM_045244910.1"/>
</dbReference>
<name>A8XU12_CAEBR</name>
<proteinExistence type="predicted"/>
<evidence type="ECO:0000313" key="5">
    <source>
        <dbReference type="WormBase" id="CBG18744"/>
    </source>
</evidence>
<dbReference type="WormBase" id="CBG18744">
    <property type="protein sequence ID" value="CBP42451"/>
    <property type="gene ID" value="WBGene00038109"/>
</dbReference>
<feature type="compositionally biased region" description="Low complexity" evidence="1">
    <location>
        <begin position="200"/>
        <end position="214"/>
    </location>
</feature>
<organism evidence="3 4">
    <name type="scientific">Caenorhabditis briggsae</name>
    <dbReference type="NCBI Taxonomy" id="6238"/>
    <lineage>
        <taxon>Eukaryota</taxon>
        <taxon>Metazoa</taxon>
        <taxon>Ecdysozoa</taxon>
        <taxon>Nematoda</taxon>
        <taxon>Chromadorea</taxon>
        <taxon>Rhabditida</taxon>
        <taxon>Rhabditina</taxon>
        <taxon>Rhabditomorpha</taxon>
        <taxon>Rhabditoidea</taxon>
        <taxon>Rhabditidae</taxon>
        <taxon>Peloderinae</taxon>
        <taxon>Caenorhabditis</taxon>
    </lineage>
</organism>
<evidence type="ECO:0000256" key="2">
    <source>
        <dbReference type="SAM" id="SignalP"/>
    </source>
</evidence>
<reference evidence="3 4" key="1">
    <citation type="journal article" date="2003" name="PLoS Biol.">
        <title>The genome sequence of Caenorhabditis briggsae: a platform for comparative genomics.</title>
        <authorList>
            <person name="Stein L.D."/>
            <person name="Bao Z."/>
            <person name="Blasiar D."/>
            <person name="Blumenthal T."/>
            <person name="Brent M.R."/>
            <person name="Chen N."/>
            <person name="Chinwalla A."/>
            <person name="Clarke L."/>
            <person name="Clee C."/>
            <person name="Coghlan A."/>
            <person name="Coulson A."/>
            <person name="D'Eustachio P."/>
            <person name="Fitch D.H."/>
            <person name="Fulton L.A."/>
            <person name="Fulton R.E."/>
            <person name="Griffiths-Jones S."/>
            <person name="Harris T.W."/>
            <person name="Hillier L.W."/>
            <person name="Kamath R."/>
            <person name="Kuwabara P.E."/>
            <person name="Mardis E.R."/>
            <person name="Marra M.A."/>
            <person name="Miner T.L."/>
            <person name="Minx P."/>
            <person name="Mullikin J.C."/>
            <person name="Plumb R.W."/>
            <person name="Rogers J."/>
            <person name="Schein J.E."/>
            <person name="Sohrmann M."/>
            <person name="Spieth J."/>
            <person name="Stajich J.E."/>
            <person name="Wei C."/>
            <person name="Willey D."/>
            <person name="Wilson R.K."/>
            <person name="Durbin R."/>
            <person name="Waterston R.H."/>
        </authorList>
    </citation>
    <scope>NUCLEOTIDE SEQUENCE [LARGE SCALE GENOMIC DNA]</scope>
    <source>
        <strain evidence="3 4">AF16</strain>
    </source>
</reference>
<feature type="compositionally biased region" description="Low complexity" evidence="1">
    <location>
        <begin position="57"/>
        <end position="79"/>
    </location>
</feature>
<dbReference type="Proteomes" id="UP000008549">
    <property type="component" value="Unassembled WGS sequence"/>
</dbReference>